<reference evidence="9" key="1">
    <citation type="journal article" date="2014" name="Int. J. Syst. Evol. Microbiol.">
        <title>Complete genome sequence of Corynebacterium casei LMG S-19264T (=DSM 44701T), isolated from a smear-ripened cheese.</title>
        <authorList>
            <consortium name="US DOE Joint Genome Institute (JGI-PGF)"/>
            <person name="Walter F."/>
            <person name="Albersmeier A."/>
            <person name="Kalinowski J."/>
            <person name="Ruckert C."/>
        </authorList>
    </citation>
    <scope>NUCLEOTIDE SEQUENCE</scope>
    <source>
        <strain evidence="9">CGMCC 4.5737</strain>
    </source>
</reference>
<dbReference type="Pfam" id="PF13462">
    <property type="entry name" value="Thioredoxin_4"/>
    <property type="match status" value="1"/>
</dbReference>
<keyword evidence="7" id="KW-0812">Transmembrane</keyword>
<feature type="domain" description="Thioredoxin" evidence="8">
    <location>
        <begin position="38"/>
        <end position="245"/>
    </location>
</feature>
<evidence type="ECO:0000256" key="5">
    <source>
        <dbReference type="ARBA" id="ARBA00023284"/>
    </source>
</evidence>
<accession>A0A8J3FWN7</accession>
<name>A0A8J3FWN7_9PSEU</name>
<feature type="compositionally biased region" description="Polar residues" evidence="6">
    <location>
        <begin position="49"/>
        <end position="58"/>
    </location>
</feature>
<dbReference type="PROSITE" id="PS51352">
    <property type="entry name" value="THIOREDOXIN_2"/>
    <property type="match status" value="1"/>
</dbReference>
<organism evidence="9 10">
    <name type="scientific">Longimycelium tulufanense</name>
    <dbReference type="NCBI Taxonomy" id="907463"/>
    <lineage>
        <taxon>Bacteria</taxon>
        <taxon>Bacillati</taxon>
        <taxon>Actinomycetota</taxon>
        <taxon>Actinomycetes</taxon>
        <taxon>Pseudonocardiales</taxon>
        <taxon>Pseudonocardiaceae</taxon>
        <taxon>Longimycelium</taxon>
    </lineage>
</organism>
<evidence type="ECO:0000256" key="6">
    <source>
        <dbReference type="SAM" id="MobiDB-lite"/>
    </source>
</evidence>
<comment type="similarity">
    <text evidence="1">Belongs to the thioredoxin family. DsbA subfamily.</text>
</comment>
<sequence>MSSQGNRRNETWRWLVPALIVVVAVTLAYLGANRGAQDDTRQAAPHQAAGQTEASGSSRPGEGPVKGLARRDANDPYALGKVDAPVVLVEYADYRCPFCAKFSTDTKPELIKRYVDSGVLRIEWRDMPIFGAESETAAVAARAAGKQGKFWEFHNLAYAEAPRSGHASFPKERLLELAGKIGVGDMARFEADLADPELRAGVRADAAEGHRIGVASTPTFLVNGHPLLGAQPLEEFVALIEQTRGGR</sequence>
<dbReference type="GO" id="GO:0016491">
    <property type="term" value="F:oxidoreductase activity"/>
    <property type="evidence" value="ECO:0007669"/>
    <property type="project" value="UniProtKB-KW"/>
</dbReference>
<reference evidence="9" key="2">
    <citation type="submission" date="2020-09" db="EMBL/GenBank/DDBJ databases">
        <authorList>
            <person name="Sun Q."/>
            <person name="Zhou Y."/>
        </authorList>
    </citation>
    <scope>NUCLEOTIDE SEQUENCE</scope>
    <source>
        <strain evidence="9">CGMCC 4.5737</strain>
    </source>
</reference>
<dbReference type="PANTHER" id="PTHR13887:SF14">
    <property type="entry name" value="DISULFIDE BOND FORMATION PROTEIN D"/>
    <property type="match status" value="1"/>
</dbReference>
<dbReference type="SUPFAM" id="SSF52833">
    <property type="entry name" value="Thioredoxin-like"/>
    <property type="match status" value="1"/>
</dbReference>
<keyword evidence="10" id="KW-1185">Reference proteome</keyword>
<evidence type="ECO:0000256" key="3">
    <source>
        <dbReference type="ARBA" id="ARBA00023002"/>
    </source>
</evidence>
<dbReference type="PANTHER" id="PTHR13887">
    <property type="entry name" value="GLUTATHIONE S-TRANSFERASE KAPPA"/>
    <property type="match status" value="1"/>
</dbReference>
<dbReference type="EMBL" id="BMMK01000016">
    <property type="protein sequence ID" value="GGM61288.1"/>
    <property type="molecule type" value="Genomic_DNA"/>
</dbReference>
<protein>
    <recommendedName>
        <fullName evidence="8">Thioredoxin domain-containing protein</fullName>
    </recommendedName>
</protein>
<dbReference type="Gene3D" id="3.40.30.10">
    <property type="entry name" value="Glutaredoxin"/>
    <property type="match status" value="1"/>
</dbReference>
<evidence type="ECO:0000313" key="10">
    <source>
        <dbReference type="Proteomes" id="UP000637578"/>
    </source>
</evidence>
<evidence type="ECO:0000256" key="4">
    <source>
        <dbReference type="ARBA" id="ARBA00023157"/>
    </source>
</evidence>
<feature type="region of interest" description="Disordered" evidence="6">
    <location>
        <begin position="37"/>
        <end position="70"/>
    </location>
</feature>
<dbReference type="AlphaFoldDB" id="A0A8J3FWN7"/>
<feature type="transmembrane region" description="Helical" evidence="7">
    <location>
        <begin position="12"/>
        <end position="32"/>
    </location>
</feature>
<gene>
    <name evidence="9" type="ORF">GCM10012275_35360</name>
</gene>
<dbReference type="InterPro" id="IPR012336">
    <property type="entry name" value="Thioredoxin-like_fold"/>
</dbReference>
<comment type="caution">
    <text evidence="9">The sequence shown here is derived from an EMBL/GenBank/DDBJ whole genome shotgun (WGS) entry which is preliminary data.</text>
</comment>
<keyword evidence="2" id="KW-0732">Signal</keyword>
<proteinExistence type="inferred from homology"/>
<keyword evidence="5" id="KW-0676">Redox-active center</keyword>
<evidence type="ECO:0000259" key="8">
    <source>
        <dbReference type="PROSITE" id="PS51352"/>
    </source>
</evidence>
<dbReference type="Proteomes" id="UP000637578">
    <property type="component" value="Unassembled WGS sequence"/>
</dbReference>
<keyword evidence="7" id="KW-1133">Transmembrane helix</keyword>
<evidence type="ECO:0000256" key="7">
    <source>
        <dbReference type="SAM" id="Phobius"/>
    </source>
</evidence>
<evidence type="ECO:0000313" key="9">
    <source>
        <dbReference type="EMBL" id="GGM61288.1"/>
    </source>
</evidence>
<keyword evidence="4" id="KW-1015">Disulfide bond</keyword>
<evidence type="ECO:0000256" key="2">
    <source>
        <dbReference type="ARBA" id="ARBA00022729"/>
    </source>
</evidence>
<keyword evidence="3" id="KW-0560">Oxidoreductase</keyword>
<keyword evidence="7" id="KW-0472">Membrane</keyword>
<evidence type="ECO:0000256" key="1">
    <source>
        <dbReference type="ARBA" id="ARBA00005791"/>
    </source>
</evidence>
<dbReference type="InterPro" id="IPR036249">
    <property type="entry name" value="Thioredoxin-like_sf"/>
</dbReference>
<dbReference type="InterPro" id="IPR013766">
    <property type="entry name" value="Thioredoxin_domain"/>
</dbReference>
<dbReference type="RefSeq" id="WP_189059034.1">
    <property type="nucleotide sequence ID" value="NZ_BMMK01000016.1"/>
</dbReference>